<organism evidence="2">
    <name type="scientific">Arion vulgaris</name>
    <dbReference type="NCBI Taxonomy" id="1028688"/>
    <lineage>
        <taxon>Eukaryota</taxon>
        <taxon>Metazoa</taxon>
        <taxon>Spiralia</taxon>
        <taxon>Lophotrochozoa</taxon>
        <taxon>Mollusca</taxon>
        <taxon>Gastropoda</taxon>
        <taxon>Heterobranchia</taxon>
        <taxon>Euthyneura</taxon>
        <taxon>Panpulmonata</taxon>
        <taxon>Eupulmonata</taxon>
        <taxon>Stylommatophora</taxon>
        <taxon>Helicina</taxon>
        <taxon>Arionoidea</taxon>
        <taxon>Arionidae</taxon>
        <taxon>Arion</taxon>
    </lineage>
</organism>
<dbReference type="EMBL" id="HACG01020682">
    <property type="protein sequence ID" value="CEK67547.1"/>
    <property type="molecule type" value="Transcribed_RNA"/>
</dbReference>
<proteinExistence type="predicted"/>
<evidence type="ECO:0000313" key="2">
    <source>
        <dbReference type="EMBL" id="CEK67547.1"/>
    </source>
</evidence>
<name>A0A0B6ZGM3_9EUPU</name>
<keyword evidence="1" id="KW-0175">Coiled coil</keyword>
<protein>
    <submittedName>
        <fullName evidence="2">Uncharacterized protein</fullName>
    </submittedName>
</protein>
<evidence type="ECO:0000256" key="1">
    <source>
        <dbReference type="SAM" id="Coils"/>
    </source>
</evidence>
<gene>
    <name evidence="2" type="primary">ORF63023</name>
</gene>
<accession>A0A0B6ZGM3</accession>
<feature type="coiled-coil region" evidence="1">
    <location>
        <begin position="10"/>
        <end position="96"/>
    </location>
</feature>
<dbReference type="AlphaFoldDB" id="A0A0B6ZGM3"/>
<reference evidence="2" key="1">
    <citation type="submission" date="2014-12" db="EMBL/GenBank/DDBJ databases">
        <title>Insight into the proteome of Arion vulgaris.</title>
        <authorList>
            <person name="Aradska J."/>
            <person name="Bulat T."/>
            <person name="Smidak R."/>
            <person name="Sarate P."/>
            <person name="Gangsoo J."/>
            <person name="Sialana F."/>
            <person name="Bilban M."/>
            <person name="Lubec G."/>
        </authorList>
    </citation>
    <scope>NUCLEOTIDE SEQUENCE</scope>
    <source>
        <tissue evidence="2">Skin</tissue>
    </source>
</reference>
<sequence length="228" mass="26154">MAERTSELTIKDLNEDIVILKDKLKFQQSQTSDLKTDLTQKSSELIAAKSQIKELNSRVSGMTQSILNIQDQQLMITRLEEEKADMNRTIRGLRGEVTLLSEQLEEVILKLDAVKSGQKPEGAFAREIVILKRKNHELIMKLFDERDKNKDIGEKAMRRIKILENNWKKAEAEVYRFDELVENIRETCIRSQAQLTQPAILHIVRLIDGVATQSSLKTSDQTPHKSLT</sequence>